<keyword evidence="3" id="KW-1133">Transmembrane helix</keyword>
<gene>
    <name evidence="4" type="ORF">NQ318_010135</name>
</gene>
<evidence type="ECO:0000313" key="4">
    <source>
        <dbReference type="EMBL" id="KAJ8946370.1"/>
    </source>
</evidence>
<evidence type="ECO:0000256" key="2">
    <source>
        <dbReference type="SAM" id="MobiDB-lite"/>
    </source>
</evidence>
<keyword evidence="1" id="KW-0482">Metalloprotease</keyword>
<protein>
    <recommendedName>
        <fullName evidence="1">Mitochondrial inner membrane protease ATP23</fullName>
        <ecNumber evidence="1">3.4.24.-</ecNumber>
    </recommendedName>
</protein>
<keyword evidence="1" id="KW-0378">Hydrolase</keyword>
<keyword evidence="1" id="KW-0479">Metal-binding</keyword>
<keyword evidence="1" id="KW-0645">Protease</keyword>
<dbReference type="PANTHER" id="PTHR47326:SF1">
    <property type="entry name" value="HTH PSQ-TYPE DOMAIN-CONTAINING PROTEIN"/>
    <property type="match status" value="1"/>
</dbReference>
<dbReference type="GO" id="GO:0006508">
    <property type="term" value="P:proteolysis"/>
    <property type="evidence" value="ECO:0007669"/>
    <property type="project" value="UniProtKB-KW"/>
</dbReference>
<comment type="similarity">
    <text evidence="1">Belongs to the peptidase M76 family.</text>
</comment>
<dbReference type="InterPro" id="IPR019165">
    <property type="entry name" value="Peptidase_M76_ATP23"/>
</dbReference>
<evidence type="ECO:0000256" key="1">
    <source>
        <dbReference type="RuleBase" id="RU364057"/>
    </source>
</evidence>
<feature type="region of interest" description="Disordered" evidence="2">
    <location>
        <begin position="1"/>
        <end position="26"/>
    </location>
</feature>
<dbReference type="GO" id="GO:0046872">
    <property type="term" value="F:metal ion binding"/>
    <property type="evidence" value="ECO:0007669"/>
    <property type="project" value="UniProtKB-KW"/>
</dbReference>
<keyword evidence="3" id="KW-0472">Membrane</keyword>
<dbReference type="AlphaFoldDB" id="A0AAV8Y7S0"/>
<dbReference type="GO" id="GO:0004222">
    <property type="term" value="F:metalloendopeptidase activity"/>
    <property type="evidence" value="ECO:0007669"/>
    <property type="project" value="InterPro"/>
</dbReference>
<dbReference type="EMBL" id="JAPWTK010000188">
    <property type="protein sequence ID" value="KAJ8946370.1"/>
    <property type="molecule type" value="Genomic_DNA"/>
</dbReference>
<accession>A0AAV8Y7S0</accession>
<comment type="caution">
    <text evidence="4">The sequence shown here is derived from an EMBL/GenBank/DDBJ whole genome shotgun (WGS) entry which is preliminary data.</text>
</comment>
<sequence length="290" mass="33512">MTFVDYTNENKLNQEQTTGDKAAGRNSSYGENQWGYDLYPDRTRAAKNTSVTDYMIGIRGKENIDKIKCERNVYKCVKESPLVKLMIGALKSSGCAIDIRRHISCEECAPTVSGGYDPILNQLSAKCRDIICFGMRKCGIWYAYIQRENFNGRRAHRRYLEMYPNRRQPDFKIFKNLYDRLGETGSFRPKSSEDFKPRAGRRNSGLVAENSESSTRHIAMETGVSKSTVWKVLKKKDPQTYPILYAPFYCMSCVVCTFYWVLFELPTNLNGELYLDFLQTQLPNYLDNLR</sequence>
<name>A0AAV8Y7S0_9CUCU</name>
<dbReference type="Proteomes" id="UP001162162">
    <property type="component" value="Unassembled WGS sequence"/>
</dbReference>
<organism evidence="4 5">
    <name type="scientific">Aromia moschata</name>
    <dbReference type="NCBI Taxonomy" id="1265417"/>
    <lineage>
        <taxon>Eukaryota</taxon>
        <taxon>Metazoa</taxon>
        <taxon>Ecdysozoa</taxon>
        <taxon>Arthropoda</taxon>
        <taxon>Hexapoda</taxon>
        <taxon>Insecta</taxon>
        <taxon>Pterygota</taxon>
        <taxon>Neoptera</taxon>
        <taxon>Endopterygota</taxon>
        <taxon>Coleoptera</taxon>
        <taxon>Polyphaga</taxon>
        <taxon>Cucujiformia</taxon>
        <taxon>Chrysomeloidea</taxon>
        <taxon>Cerambycidae</taxon>
        <taxon>Cerambycinae</taxon>
        <taxon>Callichromatini</taxon>
        <taxon>Aromia</taxon>
    </lineage>
</organism>
<evidence type="ECO:0000256" key="3">
    <source>
        <dbReference type="SAM" id="Phobius"/>
    </source>
</evidence>
<dbReference type="EC" id="3.4.24.-" evidence="1"/>
<keyword evidence="5" id="KW-1185">Reference proteome</keyword>
<dbReference type="Pfam" id="PF09768">
    <property type="entry name" value="Peptidase_M76"/>
    <property type="match status" value="1"/>
</dbReference>
<reference evidence="4" key="1">
    <citation type="journal article" date="2023" name="Insect Mol. Biol.">
        <title>Genome sequencing provides insights into the evolution of gene families encoding plant cell wall-degrading enzymes in longhorned beetles.</title>
        <authorList>
            <person name="Shin N.R."/>
            <person name="Okamura Y."/>
            <person name="Kirsch R."/>
            <person name="Pauchet Y."/>
        </authorList>
    </citation>
    <scope>NUCLEOTIDE SEQUENCE</scope>
    <source>
        <strain evidence="4">AMC_N1</strain>
    </source>
</reference>
<keyword evidence="3" id="KW-0812">Transmembrane</keyword>
<feature type="transmembrane region" description="Helical" evidence="3">
    <location>
        <begin position="243"/>
        <end position="263"/>
    </location>
</feature>
<proteinExistence type="inferred from homology"/>
<dbReference type="PANTHER" id="PTHR47326">
    <property type="entry name" value="TRANSPOSABLE ELEMENT TC3 TRANSPOSASE-LIKE PROTEIN"/>
    <property type="match status" value="1"/>
</dbReference>
<evidence type="ECO:0000313" key="5">
    <source>
        <dbReference type="Proteomes" id="UP001162162"/>
    </source>
</evidence>